<organism evidence="1 2">
    <name type="scientific">Leptospira inadai serovar Lyme</name>
    <dbReference type="NCBI Taxonomy" id="293084"/>
    <lineage>
        <taxon>Bacteria</taxon>
        <taxon>Pseudomonadati</taxon>
        <taxon>Spirochaetota</taxon>
        <taxon>Spirochaetia</taxon>
        <taxon>Leptospirales</taxon>
        <taxon>Leptospiraceae</taxon>
        <taxon>Leptospira</taxon>
    </lineage>
</organism>
<keyword evidence="2" id="KW-1185">Reference proteome</keyword>
<proteinExistence type="predicted"/>
<name>A0ABX4YHV7_9LEPT</name>
<evidence type="ECO:0000313" key="2">
    <source>
        <dbReference type="Proteomes" id="UP000094669"/>
    </source>
</evidence>
<accession>A0ABX4YHV7</accession>
<dbReference type="Proteomes" id="UP000094669">
    <property type="component" value="Unassembled WGS sequence"/>
</dbReference>
<gene>
    <name evidence="1" type="ORF">BES34_011260</name>
</gene>
<dbReference type="InterPro" id="IPR011468">
    <property type="entry name" value="DUF1574"/>
</dbReference>
<evidence type="ECO:0000313" key="1">
    <source>
        <dbReference type="EMBL" id="PNV74845.1"/>
    </source>
</evidence>
<sequence>MKRIFIYYPFLFLLSLFCADKIFTLEYFRDSFYQDGNPVYYSQRRSLFQRMLKDPKIRERNLAIAFGDSRAYPYSEKALEEKMRKDWVLYNFAGPQAVPAYGLYWLRKTVQAGVKPKTVFFVVSPEAFDDSKGLLYEPFLRLGADAEFIHAYWNHLTISDKLDILKERIFVYRKVKPSFKLFWSRLISGNLDEYDPAFNDERIILDMTNGEQMAYATATNNPKKLAKDAIRLKSIYLSGFTVSDTQFFFVEEFLKLCKENGIVAYIVWPRVYDGYRKGYYELGLDKIWWPRVTELANKYDARSVDMNVANSCDKYYDASHQDIFCIVDQIRLLMNDYYGKYKLPR</sequence>
<dbReference type="Pfam" id="PF07611">
    <property type="entry name" value="DUF1574"/>
    <property type="match status" value="1"/>
</dbReference>
<protein>
    <submittedName>
        <fullName evidence="1">DUF1574 domain-containing protein</fullName>
    </submittedName>
</protein>
<reference evidence="1" key="1">
    <citation type="submission" date="2018-01" db="EMBL/GenBank/DDBJ databases">
        <title>Genomic characterization of Leptospira inadai serogroup Lyme isolated from captured rat in Brazil and comparative analysis with human reference strain.</title>
        <authorList>
            <person name="Moreno L.Z."/>
            <person name="Loureiro A.P."/>
            <person name="Miraglia F."/>
            <person name="Kremer F.S."/>
            <person name="Eslabao M.R."/>
            <person name="Dellagostin O.A."/>
            <person name="Lilenbaum W."/>
            <person name="Moreno A.M."/>
        </authorList>
    </citation>
    <scope>NUCLEOTIDE SEQUENCE [LARGE SCALE GENOMIC DNA]</scope>
    <source>
        <strain evidence="1">M34/99</strain>
    </source>
</reference>
<comment type="caution">
    <text evidence="1">The sequence shown here is derived from an EMBL/GenBank/DDBJ whole genome shotgun (WGS) entry which is preliminary data.</text>
</comment>
<dbReference type="RefSeq" id="WP_010419133.1">
    <property type="nucleotide sequence ID" value="NZ_MCRM02000010.1"/>
</dbReference>
<dbReference type="EMBL" id="MCRM02000010">
    <property type="protein sequence ID" value="PNV74845.1"/>
    <property type="molecule type" value="Genomic_DNA"/>
</dbReference>